<dbReference type="Pfam" id="PF13715">
    <property type="entry name" value="CarbopepD_reg_2"/>
    <property type="match status" value="1"/>
</dbReference>
<reference evidence="2" key="1">
    <citation type="journal article" date="2019" name="Int. J. Syst. Evol. Microbiol.">
        <title>The Global Catalogue of Microorganisms (GCM) 10K type strain sequencing project: providing services to taxonomists for standard genome sequencing and annotation.</title>
        <authorList>
            <consortium name="The Broad Institute Genomics Platform"/>
            <consortium name="The Broad Institute Genome Sequencing Center for Infectious Disease"/>
            <person name="Wu L."/>
            <person name="Ma J."/>
        </authorList>
    </citation>
    <scope>NUCLEOTIDE SEQUENCE [LARGE SCALE GENOMIC DNA]</scope>
    <source>
        <strain evidence="2">JCM 17917</strain>
    </source>
</reference>
<accession>A0ABP8FNZ8</accession>
<proteinExistence type="predicted"/>
<protein>
    <recommendedName>
        <fullName evidence="3">CarboxypepD_reg-like domain-containing protein</fullName>
    </recommendedName>
</protein>
<dbReference type="SUPFAM" id="SSF49464">
    <property type="entry name" value="Carboxypeptidase regulatory domain-like"/>
    <property type="match status" value="1"/>
</dbReference>
<evidence type="ECO:0008006" key="3">
    <source>
        <dbReference type="Google" id="ProtNLM"/>
    </source>
</evidence>
<keyword evidence="2" id="KW-1185">Reference proteome</keyword>
<name>A0ABP8FNZ8_9BACT</name>
<dbReference type="Gene3D" id="2.60.40.1120">
    <property type="entry name" value="Carboxypeptidase-like, regulatory domain"/>
    <property type="match status" value="1"/>
</dbReference>
<evidence type="ECO:0000313" key="2">
    <source>
        <dbReference type="Proteomes" id="UP001501844"/>
    </source>
</evidence>
<organism evidence="1 2">
    <name type="scientific">Nibribacter koreensis</name>
    <dbReference type="NCBI Taxonomy" id="1084519"/>
    <lineage>
        <taxon>Bacteria</taxon>
        <taxon>Pseudomonadati</taxon>
        <taxon>Bacteroidota</taxon>
        <taxon>Cytophagia</taxon>
        <taxon>Cytophagales</taxon>
        <taxon>Hymenobacteraceae</taxon>
        <taxon>Nibribacter</taxon>
    </lineage>
</organism>
<gene>
    <name evidence="1" type="ORF">GCM10023183_24390</name>
</gene>
<sequence>MTDAEVVRWLNKQKGNTCGRFTEKQLARELVAGTSGQSWTWRALALGLSAWLSTKTAEAQTKNITPTTHESLFTTIGVQPQEKNTLPAQDGTITIKGQVLDGETKEPIAGTTIQLKYSQIAVASDADGKFSLTIPKDYTSAQKVILFNFIGYVPQEKKIEDLSQLENLIIVMESDTRVLGGAEVIAWHNWYTPRGLYQRVRNLFH</sequence>
<dbReference type="EMBL" id="BAABGX010000002">
    <property type="protein sequence ID" value="GAA4308040.1"/>
    <property type="molecule type" value="Genomic_DNA"/>
</dbReference>
<dbReference type="Proteomes" id="UP001501844">
    <property type="component" value="Unassembled WGS sequence"/>
</dbReference>
<dbReference type="InterPro" id="IPR008969">
    <property type="entry name" value="CarboxyPept-like_regulatory"/>
</dbReference>
<evidence type="ECO:0000313" key="1">
    <source>
        <dbReference type="EMBL" id="GAA4308040.1"/>
    </source>
</evidence>
<comment type="caution">
    <text evidence="1">The sequence shown here is derived from an EMBL/GenBank/DDBJ whole genome shotgun (WGS) entry which is preliminary data.</text>
</comment>